<dbReference type="EMBL" id="ML977570">
    <property type="protein sequence ID" value="KAF2003912.1"/>
    <property type="molecule type" value="Genomic_DNA"/>
</dbReference>
<protein>
    <recommendedName>
        <fullName evidence="4">Protein PBDC1 homolog</fullName>
    </recommendedName>
</protein>
<evidence type="ECO:0000313" key="6">
    <source>
        <dbReference type="EMBL" id="KAF2003912.1"/>
    </source>
</evidence>
<proteinExistence type="inferred from homology"/>
<comment type="subcellular location">
    <subcellularLocation>
        <location evidence="1">Cytoplasm</location>
    </subcellularLocation>
</comment>
<dbReference type="Gene3D" id="1.10.3560.10">
    <property type="entry name" value="yst0336 like domain"/>
    <property type="match status" value="1"/>
</dbReference>
<dbReference type="GO" id="GO:0005737">
    <property type="term" value="C:cytoplasm"/>
    <property type="evidence" value="ECO:0007669"/>
    <property type="project" value="UniProtKB-SubCell"/>
</dbReference>
<dbReference type="Pfam" id="PF04669">
    <property type="entry name" value="PBDC1"/>
    <property type="match status" value="1"/>
</dbReference>
<evidence type="ECO:0000256" key="2">
    <source>
        <dbReference type="ARBA" id="ARBA00022490"/>
    </source>
</evidence>
<evidence type="ECO:0000256" key="4">
    <source>
        <dbReference type="ARBA" id="ARBA00069779"/>
    </source>
</evidence>
<keyword evidence="2" id="KW-0963">Cytoplasm</keyword>
<gene>
    <name evidence="6" type="ORF">P154DRAFT_428045</name>
</gene>
<dbReference type="InterPro" id="IPR023139">
    <property type="entry name" value="PBDC1-like_dom_sf"/>
</dbReference>
<reference evidence="6" key="1">
    <citation type="journal article" date="2020" name="Stud. Mycol.">
        <title>101 Dothideomycetes genomes: a test case for predicting lifestyles and emergence of pathogens.</title>
        <authorList>
            <person name="Haridas S."/>
            <person name="Albert R."/>
            <person name="Binder M."/>
            <person name="Bloem J."/>
            <person name="Labutti K."/>
            <person name="Salamov A."/>
            <person name="Andreopoulos B."/>
            <person name="Baker S."/>
            <person name="Barry K."/>
            <person name="Bills G."/>
            <person name="Bluhm B."/>
            <person name="Cannon C."/>
            <person name="Castanera R."/>
            <person name="Culley D."/>
            <person name="Daum C."/>
            <person name="Ezra D."/>
            <person name="Gonzalez J."/>
            <person name="Henrissat B."/>
            <person name="Kuo A."/>
            <person name="Liang C."/>
            <person name="Lipzen A."/>
            <person name="Lutzoni F."/>
            <person name="Magnuson J."/>
            <person name="Mondo S."/>
            <person name="Nolan M."/>
            <person name="Ohm R."/>
            <person name="Pangilinan J."/>
            <person name="Park H.-J."/>
            <person name="Ramirez L."/>
            <person name="Alfaro M."/>
            <person name="Sun H."/>
            <person name="Tritt A."/>
            <person name="Yoshinaga Y."/>
            <person name="Zwiers L.-H."/>
            <person name="Turgeon B."/>
            <person name="Goodwin S."/>
            <person name="Spatafora J."/>
            <person name="Crous P."/>
            <person name="Grigoriev I."/>
        </authorList>
    </citation>
    <scope>NUCLEOTIDE SEQUENCE</scope>
    <source>
        <strain evidence="6">CBS 123094</strain>
    </source>
</reference>
<evidence type="ECO:0000259" key="5">
    <source>
        <dbReference type="Pfam" id="PF04669"/>
    </source>
</evidence>
<dbReference type="OrthoDB" id="10248897at2759"/>
<keyword evidence="7" id="KW-1185">Reference proteome</keyword>
<evidence type="ECO:0000256" key="3">
    <source>
        <dbReference type="ARBA" id="ARBA00061201"/>
    </source>
</evidence>
<organism evidence="6 7">
    <name type="scientific">Amniculicola lignicola CBS 123094</name>
    <dbReference type="NCBI Taxonomy" id="1392246"/>
    <lineage>
        <taxon>Eukaryota</taxon>
        <taxon>Fungi</taxon>
        <taxon>Dikarya</taxon>
        <taxon>Ascomycota</taxon>
        <taxon>Pezizomycotina</taxon>
        <taxon>Dothideomycetes</taxon>
        <taxon>Pleosporomycetidae</taxon>
        <taxon>Pleosporales</taxon>
        <taxon>Amniculicolaceae</taxon>
        <taxon>Amniculicola</taxon>
    </lineage>
</organism>
<accession>A0A6A5WQD3</accession>
<evidence type="ECO:0000256" key="1">
    <source>
        <dbReference type="ARBA" id="ARBA00004496"/>
    </source>
</evidence>
<feature type="domain" description="Polysaccharide biosynthesis" evidence="5">
    <location>
        <begin position="22"/>
        <end position="148"/>
    </location>
</feature>
<dbReference type="AlphaFoldDB" id="A0A6A5WQD3"/>
<name>A0A6A5WQD3_9PLEO</name>
<evidence type="ECO:0000313" key="7">
    <source>
        <dbReference type="Proteomes" id="UP000799779"/>
    </source>
</evidence>
<dbReference type="FunFam" id="1.10.3560.10:FF:000001">
    <property type="entry name" value="Protein PBDC1 homolog"/>
    <property type="match status" value="1"/>
</dbReference>
<dbReference type="PANTHER" id="PTHR13410:SF9">
    <property type="entry name" value="PROTEIN PBDC1"/>
    <property type="match status" value="1"/>
</dbReference>
<comment type="similarity">
    <text evidence="3">Belongs to the PBDC1 family.</text>
</comment>
<dbReference type="PANTHER" id="PTHR13410">
    <property type="entry name" value="PROTEIN PBDC1"/>
    <property type="match status" value="1"/>
</dbReference>
<sequence>MSAAAAPPTNFNAEEADNFQDIEKQFAVKVVQHMETYWSILEKVPGTKLRLTKFDDDIYKHFRNEFPDFDPKATINEDHMKSKEGKEKWRKFIAEYEQTIDDYNFGTMIRANAKDEYSQEGTIFAVRMQFYAIEIVRNREGLNDWVYEQAHAKDE</sequence>
<dbReference type="InterPro" id="IPR021148">
    <property type="entry name" value="Polysacc_synth_dom"/>
</dbReference>
<dbReference type="Proteomes" id="UP000799779">
    <property type="component" value="Unassembled WGS sequence"/>
</dbReference>
<dbReference type="InterPro" id="IPR008476">
    <property type="entry name" value="PBDC1_metazoa/fungi"/>
</dbReference>